<gene>
    <name evidence="1" type="ORF">ZEAMMB73_Zm00001d034650</name>
</gene>
<proteinExistence type="predicted"/>
<name>A0A1D6L9W9_MAIZE</name>
<evidence type="ECO:0000313" key="1">
    <source>
        <dbReference type="EMBL" id="ONM10935.1"/>
    </source>
</evidence>
<reference evidence="1" key="1">
    <citation type="submission" date="2015-12" db="EMBL/GenBank/DDBJ databases">
        <title>Update maize B73 reference genome by single molecule sequencing technologies.</title>
        <authorList>
            <consortium name="Maize Genome Sequencing Project"/>
            <person name="Ware D."/>
        </authorList>
    </citation>
    <scope>NUCLEOTIDE SEQUENCE [LARGE SCALE GENOMIC DNA]</scope>
    <source>
        <tissue evidence="1">Seedling</tissue>
    </source>
</reference>
<organism evidence="1">
    <name type="scientific">Zea mays</name>
    <name type="common">Maize</name>
    <dbReference type="NCBI Taxonomy" id="4577"/>
    <lineage>
        <taxon>Eukaryota</taxon>
        <taxon>Viridiplantae</taxon>
        <taxon>Streptophyta</taxon>
        <taxon>Embryophyta</taxon>
        <taxon>Tracheophyta</taxon>
        <taxon>Spermatophyta</taxon>
        <taxon>Magnoliopsida</taxon>
        <taxon>Liliopsida</taxon>
        <taxon>Poales</taxon>
        <taxon>Poaceae</taxon>
        <taxon>PACMAD clade</taxon>
        <taxon>Panicoideae</taxon>
        <taxon>Andropogonodae</taxon>
        <taxon>Andropogoneae</taxon>
        <taxon>Tripsacinae</taxon>
        <taxon>Zea</taxon>
    </lineage>
</organism>
<accession>A0A1D6L9W9</accession>
<sequence length="86" mass="9907">MLLMAQRKSCKRTGLCYFSGSLRSKASLCLRGDFLLYSLFVTVGVFVLELRSETLCTRQKRSLYILQCFYCISEYGDISLSLIREL</sequence>
<dbReference type="EMBL" id="CM007647">
    <property type="protein sequence ID" value="ONM10935.1"/>
    <property type="molecule type" value="Genomic_DNA"/>
</dbReference>
<protein>
    <submittedName>
        <fullName evidence="1">SEC14 cytosolic factor family protein / phosphoglyceride transfer family protein</fullName>
    </submittedName>
</protein>
<dbReference type="AlphaFoldDB" id="A0A1D6L9W9"/>